<evidence type="ECO:0000256" key="9">
    <source>
        <dbReference type="PIRNR" id="PIRNR004862"/>
    </source>
</evidence>
<comment type="function">
    <text evidence="9">The M ring may be actively involved in energy transduction.</text>
</comment>
<dbReference type="Pfam" id="PF08345">
    <property type="entry name" value="YscJ_FliF_C"/>
    <property type="match status" value="1"/>
</dbReference>
<dbReference type="InterPro" id="IPR043427">
    <property type="entry name" value="YscJ/FliF"/>
</dbReference>
<evidence type="ECO:0000313" key="14">
    <source>
        <dbReference type="EMBL" id="GAA4185688.1"/>
    </source>
</evidence>
<proteinExistence type="inferred from homology"/>
<dbReference type="InterPro" id="IPR013556">
    <property type="entry name" value="Flag_M-ring_C"/>
</dbReference>
<evidence type="ECO:0000256" key="10">
    <source>
        <dbReference type="SAM" id="MobiDB-lite"/>
    </source>
</evidence>
<dbReference type="Pfam" id="PF01514">
    <property type="entry name" value="YscJ_FliF"/>
    <property type="match status" value="1"/>
</dbReference>
<dbReference type="PRINTS" id="PR01009">
    <property type="entry name" value="FLGMRINGFLIF"/>
</dbReference>
<evidence type="ECO:0000256" key="11">
    <source>
        <dbReference type="SAM" id="Phobius"/>
    </source>
</evidence>
<protein>
    <recommendedName>
        <fullName evidence="9">Flagellar M-ring protein</fullName>
    </recommendedName>
</protein>
<evidence type="ECO:0000256" key="4">
    <source>
        <dbReference type="ARBA" id="ARBA00022475"/>
    </source>
</evidence>
<evidence type="ECO:0000256" key="8">
    <source>
        <dbReference type="ARBA" id="ARBA00023143"/>
    </source>
</evidence>
<evidence type="ECO:0000259" key="12">
    <source>
        <dbReference type="Pfam" id="PF01514"/>
    </source>
</evidence>
<name>A0ABP8AKU4_9MICO</name>
<keyword evidence="7 11" id="KW-0472">Membrane</keyword>
<reference evidence="15" key="1">
    <citation type="journal article" date="2019" name="Int. J. Syst. Evol. Microbiol.">
        <title>The Global Catalogue of Microorganisms (GCM) 10K type strain sequencing project: providing services to taxonomists for standard genome sequencing and annotation.</title>
        <authorList>
            <consortium name="The Broad Institute Genomics Platform"/>
            <consortium name="The Broad Institute Genome Sequencing Center for Infectious Disease"/>
            <person name="Wu L."/>
            <person name="Ma J."/>
        </authorList>
    </citation>
    <scope>NUCLEOTIDE SEQUENCE [LARGE SCALE GENOMIC DNA]</scope>
    <source>
        <strain evidence="15">JCM 17593</strain>
    </source>
</reference>
<keyword evidence="4" id="KW-1003">Cell membrane</keyword>
<feature type="domain" description="Flagellar M-ring C-terminal" evidence="13">
    <location>
        <begin position="249"/>
        <end position="397"/>
    </location>
</feature>
<feature type="compositionally biased region" description="Pro residues" evidence="10">
    <location>
        <begin position="481"/>
        <end position="491"/>
    </location>
</feature>
<evidence type="ECO:0000256" key="2">
    <source>
        <dbReference type="ARBA" id="ARBA00004651"/>
    </source>
</evidence>
<feature type="region of interest" description="Disordered" evidence="10">
    <location>
        <begin position="476"/>
        <end position="498"/>
    </location>
</feature>
<dbReference type="PIRSF" id="PIRSF004862">
    <property type="entry name" value="FliF"/>
    <property type="match status" value="1"/>
</dbReference>
<feature type="transmembrane region" description="Helical" evidence="11">
    <location>
        <begin position="424"/>
        <end position="447"/>
    </location>
</feature>
<comment type="subcellular location">
    <subcellularLocation>
        <location evidence="1 9">Bacterial flagellum basal body</location>
    </subcellularLocation>
    <subcellularLocation>
        <location evidence="2">Cell membrane</location>
        <topology evidence="2">Multi-pass membrane protein</topology>
    </subcellularLocation>
</comment>
<dbReference type="InterPro" id="IPR045851">
    <property type="entry name" value="AMP-bd_C_sf"/>
</dbReference>
<keyword evidence="6 11" id="KW-1133">Transmembrane helix</keyword>
<feature type="compositionally biased region" description="Polar residues" evidence="10">
    <location>
        <begin position="262"/>
        <end position="298"/>
    </location>
</feature>
<feature type="region of interest" description="Disordered" evidence="10">
    <location>
        <begin position="262"/>
        <end position="348"/>
    </location>
</feature>
<keyword evidence="15" id="KW-1185">Reference proteome</keyword>
<sequence length="544" mass="55449">MPAPLAAFFRRLGDYVRGFSAAQRTVAIIGIAAVVLGGIALASWLSKPSYAPLFTGLQASDASALVDQLTSDGVPYQLEDGGSSVLVPQDKVYAERLKAASNNLPSNTTSGYALLDNMGVTTSQFQQDVTYKQAMEDELASTIEAMDGVKTASVKLAIPEQTVFTDEKSDPTASVFVATTGKQDLSDDQVDAIVHLTSASIPDMKPADVSVVDAQGKVLSAIGGTTTDAAGKSQTAYEAKTQQSLQAMLDTIVGPGNSTVAVSTDVNSSTAQQTSTEFSVPTGSPAATESAQSEQYSGSGAAGSTGVLGPDNIAGPTDAAGDGSYTNSGTTKTNALNQTTTKTTTPPGAVTRQTVSVAVSQKAAKGVDLNGLTQLVESAAGYDAKRGDIVTVQAVPFSTSAAAAAQNALDDSAAQQQAEAKQKLLMNLGLIGGIVAVLIAAIVALLVTRRRGGRREGVLVDEVLDSDEMAELLPGFGAAPAPAPQPEPLPGPVAGTLPETLPLPAAESAATLEARKREVTALAGSDPAHTAAVLRALMDQEAQL</sequence>
<dbReference type="RefSeq" id="WP_344774064.1">
    <property type="nucleotide sequence ID" value="NZ_BAABBX010000005.1"/>
</dbReference>
<evidence type="ECO:0000256" key="1">
    <source>
        <dbReference type="ARBA" id="ARBA00004117"/>
    </source>
</evidence>
<evidence type="ECO:0000259" key="13">
    <source>
        <dbReference type="Pfam" id="PF08345"/>
    </source>
</evidence>
<dbReference type="EMBL" id="BAABBX010000005">
    <property type="protein sequence ID" value="GAA4185688.1"/>
    <property type="molecule type" value="Genomic_DNA"/>
</dbReference>
<evidence type="ECO:0000256" key="3">
    <source>
        <dbReference type="ARBA" id="ARBA00007971"/>
    </source>
</evidence>
<dbReference type="NCBIfam" id="TIGR00206">
    <property type="entry name" value="fliF"/>
    <property type="match status" value="1"/>
</dbReference>
<feature type="compositionally biased region" description="Low complexity" evidence="10">
    <location>
        <begin position="329"/>
        <end position="348"/>
    </location>
</feature>
<keyword evidence="8 9" id="KW-0975">Bacterial flagellum</keyword>
<dbReference type="InterPro" id="IPR000067">
    <property type="entry name" value="FlgMring_FliF"/>
</dbReference>
<accession>A0ABP8AKU4</accession>
<dbReference type="Gene3D" id="3.30.300.30">
    <property type="match status" value="1"/>
</dbReference>
<dbReference type="PANTHER" id="PTHR30046:SF0">
    <property type="entry name" value="FLAGELLAR M-RING PROTEIN"/>
    <property type="match status" value="1"/>
</dbReference>
<gene>
    <name evidence="14" type="ORF">GCM10022288_08080</name>
</gene>
<feature type="transmembrane region" description="Helical" evidence="11">
    <location>
        <begin position="21"/>
        <end position="45"/>
    </location>
</feature>
<dbReference type="PANTHER" id="PTHR30046">
    <property type="entry name" value="FLAGELLAR M-RING PROTEIN"/>
    <property type="match status" value="1"/>
</dbReference>
<evidence type="ECO:0000256" key="6">
    <source>
        <dbReference type="ARBA" id="ARBA00022989"/>
    </source>
</evidence>
<dbReference type="Proteomes" id="UP001500213">
    <property type="component" value="Unassembled WGS sequence"/>
</dbReference>
<evidence type="ECO:0000256" key="5">
    <source>
        <dbReference type="ARBA" id="ARBA00022692"/>
    </source>
</evidence>
<keyword evidence="5 11" id="KW-0812">Transmembrane</keyword>
<comment type="similarity">
    <text evidence="3 9">Belongs to the FliF family.</text>
</comment>
<evidence type="ECO:0000256" key="7">
    <source>
        <dbReference type="ARBA" id="ARBA00023136"/>
    </source>
</evidence>
<evidence type="ECO:0000313" key="15">
    <source>
        <dbReference type="Proteomes" id="UP001500213"/>
    </source>
</evidence>
<comment type="caution">
    <text evidence="14">The sequence shown here is derived from an EMBL/GenBank/DDBJ whole genome shotgun (WGS) entry which is preliminary data.</text>
</comment>
<feature type="domain" description="Flagellar M-ring N-terminal" evidence="12">
    <location>
        <begin position="46"/>
        <end position="220"/>
    </location>
</feature>
<organism evidence="14 15">
    <name type="scientific">Gryllotalpicola kribbensis</name>
    <dbReference type="NCBI Taxonomy" id="993084"/>
    <lineage>
        <taxon>Bacteria</taxon>
        <taxon>Bacillati</taxon>
        <taxon>Actinomycetota</taxon>
        <taxon>Actinomycetes</taxon>
        <taxon>Micrococcales</taxon>
        <taxon>Microbacteriaceae</taxon>
        <taxon>Gryllotalpicola</taxon>
    </lineage>
</organism>
<dbReference type="InterPro" id="IPR006182">
    <property type="entry name" value="FliF_N_dom"/>
</dbReference>